<evidence type="ECO:0000256" key="1">
    <source>
        <dbReference type="SAM" id="MobiDB-lite"/>
    </source>
</evidence>
<keyword evidence="2" id="KW-0614">Plasmid</keyword>
<accession>A0A4U8Z726</accession>
<proteinExistence type="predicted"/>
<evidence type="ECO:0000313" key="2">
    <source>
        <dbReference type="EMBL" id="VFU16646.1"/>
    </source>
</evidence>
<dbReference type="EMBL" id="LR536451">
    <property type="protein sequence ID" value="VFU16646.1"/>
    <property type="molecule type" value="Genomic_DNA"/>
</dbReference>
<gene>
    <name evidence="2" type="ORF">MTUNDRAET4_0283</name>
</gene>
<feature type="region of interest" description="Disordered" evidence="1">
    <location>
        <begin position="161"/>
        <end position="198"/>
    </location>
</feature>
<feature type="compositionally biased region" description="Basic and acidic residues" evidence="1">
    <location>
        <begin position="170"/>
        <end position="179"/>
    </location>
</feature>
<dbReference type="KEGG" id="mtun:MTUNDRAET4_0283.1"/>
<geneLocation type="plasmid" evidence="2 3">
    <name>2</name>
</geneLocation>
<sequence>MPAMDAIKVVLRACDPALNRHRSWVVEAGLDLFGNWTARVLPASATGAVRSRANSRRKRRSGRLCGRGSGAAAQPCGVAAFSIAYLTPHRTAGHSLRVWDWTGRAAQQNAETLFPAEARWTVISCAEVQAFPTDLYVDRCACRAARPRGARYLITPATVVDADDSGEGADDPKSRDLRRTSPLAANHAITLGRSDDLP</sequence>
<dbReference type="AlphaFoldDB" id="A0A4U8Z726"/>
<dbReference type="Proteomes" id="UP000294360">
    <property type="component" value="Plasmid 2"/>
</dbReference>
<feature type="region of interest" description="Disordered" evidence="1">
    <location>
        <begin position="51"/>
        <end position="71"/>
    </location>
</feature>
<protein>
    <submittedName>
        <fullName evidence="2">Uncharacterized protein</fullName>
    </submittedName>
</protein>
<organism evidence="2 3">
    <name type="scientific">Methylocella tundrae</name>
    <dbReference type="NCBI Taxonomy" id="227605"/>
    <lineage>
        <taxon>Bacteria</taxon>
        <taxon>Pseudomonadati</taxon>
        <taxon>Pseudomonadota</taxon>
        <taxon>Alphaproteobacteria</taxon>
        <taxon>Hyphomicrobiales</taxon>
        <taxon>Beijerinckiaceae</taxon>
        <taxon>Methylocella</taxon>
    </lineage>
</organism>
<name>A0A4U8Z726_METTU</name>
<feature type="compositionally biased region" description="Basic residues" evidence="1">
    <location>
        <begin position="53"/>
        <end position="62"/>
    </location>
</feature>
<evidence type="ECO:0000313" key="3">
    <source>
        <dbReference type="Proteomes" id="UP000294360"/>
    </source>
</evidence>
<reference evidence="2 3" key="1">
    <citation type="submission" date="2019-03" db="EMBL/GenBank/DDBJ databases">
        <authorList>
            <person name="Kox A.R. M."/>
        </authorList>
    </citation>
    <scope>NUCLEOTIDE SEQUENCE [LARGE SCALE GENOMIC DNA]</scope>
    <source>
        <strain evidence="2">MTUNDRAET4 annotated genome</strain>
        <plasmid evidence="3">2</plasmid>
    </source>
</reference>